<keyword evidence="2" id="KW-1185">Reference proteome</keyword>
<sequence length="99" mass="10697">MDADDHDDVVRAELERVVRRWQQLPLDHALPAVPAVAAAVQGLADDVSDVCGVPRAPVPDLGPAVLMDQLRVMVFDWRAAGLPSAELGERLTGLRRALP</sequence>
<evidence type="ECO:0000313" key="1">
    <source>
        <dbReference type="EMBL" id="MFB9731040.1"/>
    </source>
</evidence>
<dbReference type="Proteomes" id="UP001589613">
    <property type="component" value="Unassembled WGS sequence"/>
</dbReference>
<gene>
    <name evidence="1" type="ORF">ACFFN0_03170</name>
</gene>
<reference evidence="1 2" key="1">
    <citation type="submission" date="2024-09" db="EMBL/GenBank/DDBJ databases">
        <authorList>
            <person name="Sun Q."/>
            <person name="Mori K."/>
        </authorList>
    </citation>
    <scope>NUCLEOTIDE SEQUENCE [LARGE SCALE GENOMIC DNA]</scope>
    <source>
        <strain evidence="1 2">JCM 12763</strain>
    </source>
</reference>
<evidence type="ECO:0000313" key="2">
    <source>
        <dbReference type="Proteomes" id="UP001589613"/>
    </source>
</evidence>
<protein>
    <submittedName>
        <fullName evidence="1">Uncharacterized protein</fullName>
    </submittedName>
</protein>
<organism evidence="1 2">
    <name type="scientific">Ornithinimicrobium kibberense</name>
    <dbReference type="NCBI Taxonomy" id="282060"/>
    <lineage>
        <taxon>Bacteria</taxon>
        <taxon>Bacillati</taxon>
        <taxon>Actinomycetota</taxon>
        <taxon>Actinomycetes</taxon>
        <taxon>Micrococcales</taxon>
        <taxon>Ornithinimicrobiaceae</taxon>
        <taxon>Ornithinimicrobium</taxon>
    </lineage>
</organism>
<dbReference type="RefSeq" id="WP_141337343.1">
    <property type="nucleotide sequence ID" value="NZ_JBHMAX010000006.1"/>
</dbReference>
<accession>A0ABV5UZW2</accession>
<name>A0ABV5UZW2_9MICO</name>
<proteinExistence type="predicted"/>
<comment type="caution">
    <text evidence="1">The sequence shown here is derived from an EMBL/GenBank/DDBJ whole genome shotgun (WGS) entry which is preliminary data.</text>
</comment>
<dbReference type="EMBL" id="JBHMAX010000006">
    <property type="protein sequence ID" value="MFB9731040.1"/>
    <property type="molecule type" value="Genomic_DNA"/>
</dbReference>